<dbReference type="EC" id="2.7.7.65" evidence="2"/>
<gene>
    <name evidence="6" type="primary">ycdT_2</name>
    <name evidence="6" type="ORF">ACNJC6_01203</name>
</gene>
<accession>A0A1R7QBD9</accession>
<dbReference type="InterPro" id="IPR000160">
    <property type="entry name" value="GGDEF_dom"/>
</dbReference>
<evidence type="ECO:0000256" key="4">
    <source>
        <dbReference type="SAM" id="Phobius"/>
    </source>
</evidence>
<dbReference type="AlphaFoldDB" id="A0A1R7QBD9"/>
<feature type="transmembrane region" description="Helical" evidence="4">
    <location>
        <begin position="324"/>
        <end position="346"/>
    </location>
</feature>
<evidence type="ECO:0000313" key="7">
    <source>
        <dbReference type="Proteomes" id="UP000196240"/>
    </source>
</evidence>
<evidence type="ECO:0000259" key="5">
    <source>
        <dbReference type="PROSITE" id="PS50887"/>
    </source>
</evidence>
<dbReference type="PANTHER" id="PTHR45138:SF9">
    <property type="entry name" value="DIGUANYLATE CYCLASE DGCM-RELATED"/>
    <property type="match status" value="1"/>
</dbReference>
<comment type="cofactor">
    <cofactor evidence="1">
        <name>Mg(2+)</name>
        <dbReference type="ChEBI" id="CHEBI:18420"/>
    </cofactor>
</comment>
<dbReference type="GO" id="GO:0043709">
    <property type="term" value="P:cell adhesion involved in single-species biofilm formation"/>
    <property type="evidence" value="ECO:0007669"/>
    <property type="project" value="TreeGrafter"/>
</dbReference>
<dbReference type="InterPro" id="IPR043128">
    <property type="entry name" value="Rev_trsase/Diguanyl_cyclase"/>
</dbReference>
<keyword evidence="6" id="KW-0548">Nucleotidyltransferase</keyword>
<dbReference type="GeneID" id="56337531"/>
<dbReference type="FunFam" id="3.30.70.270:FF:000001">
    <property type="entry name" value="Diguanylate cyclase domain protein"/>
    <property type="match status" value="1"/>
</dbReference>
<protein>
    <recommendedName>
        <fullName evidence="2">diguanylate cyclase</fullName>
        <ecNumber evidence="2">2.7.7.65</ecNumber>
    </recommendedName>
</protein>
<dbReference type="Pfam" id="PF00990">
    <property type="entry name" value="GGDEF"/>
    <property type="match status" value="1"/>
</dbReference>
<feature type="transmembrane region" description="Helical" evidence="4">
    <location>
        <begin position="12"/>
        <end position="33"/>
    </location>
</feature>
<evidence type="ECO:0000256" key="3">
    <source>
        <dbReference type="ARBA" id="ARBA00034247"/>
    </source>
</evidence>
<dbReference type="SMART" id="SM00267">
    <property type="entry name" value="GGDEF"/>
    <property type="match status" value="1"/>
</dbReference>
<dbReference type="GO" id="GO:0005886">
    <property type="term" value="C:plasma membrane"/>
    <property type="evidence" value="ECO:0007669"/>
    <property type="project" value="TreeGrafter"/>
</dbReference>
<keyword evidence="4" id="KW-0472">Membrane</keyword>
<organism evidence="6 7">
    <name type="scientific">Acinetobacter johnsonii</name>
    <dbReference type="NCBI Taxonomy" id="40214"/>
    <lineage>
        <taxon>Bacteria</taxon>
        <taxon>Pseudomonadati</taxon>
        <taxon>Pseudomonadota</taxon>
        <taxon>Gammaproteobacteria</taxon>
        <taxon>Moraxellales</taxon>
        <taxon>Moraxellaceae</taxon>
        <taxon>Acinetobacter</taxon>
    </lineage>
</organism>
<evidence type="ECO:0000256" key="1">
    <source>
        <dbReference type="ARBA" id="ARBA00001946"/>
    </source>
</evidence>
<reference evidence="6 7" key="1">
    <citation type="submission" date="2017-02" db="EMBL/GenBank/DDBJ databases">
        <authorList>
            <person name="Peterson S.W."/>
        </authorList>
    </citation>
    <scope>NUCLEOTIDE SEQUENCE [LARGE SCALE GENOMIC DNA]</scope>
    <source>
        <strain evidence="6">C6</strain>
    </source>
</reference>
<keyword evidence="6" id="KW-0808">Transferase</keyword>
<dbReference type="GO" id="GO:0052621">
    <property type="term" value="F:diguanylate cyclase activity"/>
    <property type="evidence" value="ECO:0007669"/>
    <property type="project" value="UniProtKB-EC"/>
</dbReference>
<name>A0A1R7QBD9_ACIJO</name>
<dbReference type="Proteomes" id="UP000196240">
    <property type="component" value="Unassembled WGS sequence"/>
</dbReference>
<dbReference type="NCBIfam" id="TIGR00254">
    <property type="entry name" value="GGDEF"/>
    <property type="match status" value="1"/>
</dbReference>
<keyword evidence="4" id="KW-1133">Transmembrane helix</keyword>
<proteinExistence type="predicted"/>
<sequence>MREIRSEYLSQKLYIAMSIIILSLCSLSIPLMVKSYRDYIKTNQALTEIQALQAVADLANKISRERAPANKLMSSNQQDFAQHVLELKLYRLTVDEQMQKTLEVLKHSNLPNLDLSLFDRLDEALTQGRQQVDAYAALPREQRNAETMDQAILKMFNAWDRSHDVLKDVIAVSEGKDTAVSNFYVQILLLADLRDQAGRAASNVMAHVAFKQPIPETNLARSLQTRKQVMYLWELIDTLQPERDKTEEFKVLHQAVYNEFLAKGLLIVERLMNESIYHRPYYLTGTQLTEAIVDKFSTVVELQNYLLKYSVEKAIIEKHKAQNILLTTVGISLISIFAALFTMIYARKRVFSPLIQAREILFDLSHSSIRPNPMDTKDQPANMYSLFTAIQQLKQTLQQRDALEFRLKNIAHLDSLTGVANRYALNEYIKLLENQPTQFSETCLMVIDIDHFKQVNDVYGHLMGDQVIQFVAEKLKENIRTSDLLVRYGGDEFIVLIENVGMERALKIAEKIRSEIYEAKSVDNVRCPDLKVSISIGVAIGATSWMALLEKADRALFQAKEQGKNKVVAYSVDEVNESYYI</sequence>
<feature type="domain" description="GGDEF" evidence="5">
    <location>
        <begin position="440"/>
        <end position="572"/>
    </location>
</feature>
<dbReference type="RefSeq" id="WP_004978215.1">
    <property type="nucleotide sequence ID" value="NZ_FUUY01000003.1"/>
</dbReference>
<dbReference type="CDD" id="cd01949">
    <property type="entry name" value="GGDEF"/>
    <property type="match status" value="1"/>
</dbReference>
<dbReference type="PANTHER" id="PTHR45138">
    <property type="entry name" value="REGULATORY COMPONENTS OF SENSORY TRANSDUCTION SYSTEM"/>
    <property type="match status" value="1"/>
</dbReference>
<dbReference type="PROSITE" id="PS50887">
    <property type="entry name" value="GGDEF"/>
    <property type="match status" value="1"/>
</dbReference>
<dbReference type="EMBL" id="FUUY01000003">
    <property type="protein sequence ID" value="SJX21584.1"/>
    <property type="molecule type" value="Genomic_DNA"/>
</dbReference>
<dbReference type="GO" id="GO:1902201">
    <property type="term" value="P:negative regulation of bacterial-type flagellum-dependent cell motility"/>
    <property type="evidence" value="ECO:0007669"/>
    <property type="project" value="TreeGrafter"/>
</dbReference>
<keyword evidence="4" id="KW-0812">Transmembrane</keyword>
<dbReference type="Gene3D" id="3.30.70.270">
    <property type="match status" value="1"/>
</dbReference>
<evidence type="ECO:0000313" key="6">
    <source>
        <dbReference type="EMBL" id="SJX21584.1"/>
    </source>
</evidence>
<dbReference type="InterPro" id="IPR029787">
    <property type="entry name" value="Nucleotide_cyclase"/>
</dbReference>
<evidence type="ECO:0000256" key="2">
    <source>
        <dbReference type="ARBA" id="ARBA00012528"/>
    </source>
</evidence>
<dbReference type="InterPro" id="IPR050469">
    <property type="entry name" value="Diguanylate_Cyclase"/>
</dbReference>
<dbReference type="SUPFAM" id="SSF55073">
    <property type="entry name" value="Nucleotide cyclase"/>
    <property type="match status" value="1"/>
</dbReference>
<comment type="catalytic activity">
    <reaction evidence="3">
        <text>2 GTP = 3',3'-c-di-GMP + 2 diphosphate</text>
        <dbReference type="Rhea" id="RHEA:24898"/>
        <dbReference type="ChEBI" id="CHEBI:33019"/>
        <dbReference type="ChEBI" id="CHEBI:37565"/>
        <dbReference type="ChEBI" id="CHEBI:58805"/>
        <dbReference type="EC" id="2.7.7.65"/>
    </reaction>
</comment>